<dbReference type="RefSeq" id="WP_110796194.1">
    <property type="nucleotide sequence ID" value="NZ_KZ826485.1"/>
</dbReference>
<comment type="caution">
    <text evidence="4">The sequence shown here is derived from an EMBL/GenBank/DDBJ whole genome shotgun (WGS) entry which is preliminary data.</text>
</comment>
<dbReference type="GO" id="GO:0016757">
    <property type="term" value="F:glycosyltransferase activity"/>
    <property type="evidence" value="ECO:0007669"/>
    <property type="project" value="UniProtKB-KW"/>
</dbReference>
<dbReference type="PANTHER" id="PTHR43179:SF12">
    <property type="entry name" value="GALACTOFURANOSYLTRANSFERASE GLFT2"/>
    <property type="match status" value="1"/>
</dbReference>
<reference evidence="4 5" key="1">
    <citation type="submission" date="2018-05" db="EMBL/GenBank/DDBJ databases">
        <title>Oceanovita maritima gen. nov., sp. nov., a marine bacterium in the family Rhodobacteraceae isolated from surface seawater of Lundu port Xiamen, China.</title>
        <authorList>
            <person name="Hetharua B.H."/>
            <person name="Min D."/>
            <person name="Liao H."/>
            <person name="Tian Y."/>
        </authorList>
    </citation>
    <scope>NUCLEOTIDE SEQUENCE [LARGE SCALE GENOMIC DNA]</scope>
    <source>
        <strain evidence="4 5">FSX-11</strain>
    </source>
</reference>
<accession>A0A2V4NCE2</accession>
<evidence type="ECO:0000256" key="2">
    <source>
        <dbReference type="ARBA" id="ARBA00022676"/>
    </source>
</evidence>
<dbReference type="Pfam" id="PF13641">
    <property type="entry name" value="Glyco_tranf_2_3"/>
    <property type="match status" value="1"/>
</dbReference>
<dbReference type="Gene3D" id="3.90.550.10">
    <property type="entry name" value="Spore Coat Polysaccharide Biosynthesis Protein SpsA, Chain A"/>
    <property type="match status" value="1"/>
</dbReference>
<evidence type="ECO:0000313" key="5">
    <source>
        <dbReference type="Proteomes" id="UP000248012"/>
    </source>
</evidence>
<dbReference type="InterPro" id="IPR029044">
    <property type="entry name" value="Nucleotide-diphossugar_trans"/>
</dbReference>
<dbReference type="Proteomes" id="UP000248012">
    <property type="component" value="Unassembled WGS sequence"/>
</dbReference>
<dbReference type="SUPFAM" id="SSF53448">
    <property type="entry name" value="Nucleotide-diphospho-sugar transferases"/>
    <property type="match status" value="1"/>
</dbReference>
<evidence type="ECO:0000256" key="3">
    <source>
        <dbReference type="ARBA" id="ARBA00022679"/>
    </source>
</evidence>
<dbReference type="EMBL" id="QFVT01000006">
    <property type="protein sequence ID" value="PYC47410.1"/>
    <property type="molecule type" value="Genomic_DNA"/>
</dbReference>
<organism evidence="4 5">
    <name type="scientific">Litorivita pollutaquae</name>
    <dbReference type="NCBI Taxonomy" id="2200892"/>
    <lineage>
        <taxon>Bacteria</taxon>
        <taxon>Pseudomonadati</taxon>
        <taxon>Pseudomonadota</taxon>
        <taxon>Alphaproteobacteria</taxon>
        <taxon>Rhodobacterales</taxon>
        <taxon>Paracoccaceae</taxon>
        <taxon>Litorivita</taxon>
    </lineage>
</organism>
<keyword evidence="5" id="KW-1185">Reference proteome</keyword>
<proteinExistence type="inferred from homology"/>
<dbReference type="PANTHER" id="PTHR43179">
    <property type="entry name" value="RHAMNOSYLTRANSFERASE WBBL"/>
    <property type="match status" value="1"/>
</dbReference>
<keyword evidence="3 4" id="KW-0808">Transferase</keyword>
<evidence type="ECO:0000256" key="1">
    <source>
        <dbReference type="ARBA" id="ARBA00006739"/>
    </source>
</evidence>
<gene>
    <name evidence="4" type="ORF">DI396_10625</name>
</gene>
<dbReference type="OrthoDB" id="153025at2"/>
<keyword evidence="2" id="KW-0328">Glycosyltransferase</keyword>
<evidence type="ECO:0000313" key="4">
    <source>
        <dbReference type="EMBL" id="PYC47410.1"/>
    </source>
</evidence>
<sequence length="417" mass="45789">MRLAEAPPSVSVIIVSRARAAALRLCLTGVARLNYPSYEIILVADPEGLRVAQDMGLAGEIKTVAYDTANISAARNLGIGEAAGEIVAFIDDDAVPEPLWLTHLAAPFADPEVMTTGGYVLGRNGISFQWKARSIDRAARTADIHMSDEIRATVLHPTRERAIKTEGTNMAVRRDLLADMGGFDPAFRFYLDESDLNLRLAASGHATAIVPLAQVHHGYAASARRRANRAPRDLHQIGASLAVFLRKHCPESEQATRLTEEIRAQDARLIACLIDGRLEPRDIRRLRRSLRAGIDDGQRRAIAPLLPLSRAACGFRAFASLSTGSHRVIFGPLSKRKELKEQAKSCAESGGTVSLFIFSHTALFHRIRFTNEGYWLQWGGLFGRSQRNGPIFKIWRLASRARAEAKRIAGARGLAEF</sequence>
<protein>
    <submittedName>
        <fullName evidence="4">Glycosyl transferase</fullName>
    </submittedName>
</protein>
<comment type="similarity">
    <text evidence="1">Belongs to the glycosyltransferase 2 family.</text>
</comment>
<dbReference type="AlphaFoldDB" id="A0A2V4NCE2"/>
<name>A0A2V4NCE2_9RHOB</name>